<gene>
    <name evidence="1" type="ORF">BofuT4_uP139830.1</name>
</gene>
<sequence length="92" mass="10160">MTRAHQIPLIDENKSRGPFPVLPDADASAWGLFIGLPVFARDIRGNALTIPLEVLIGVRTGLDTRNLLFSRISREIRGAVPQLHNVQSMPSF</sequence>
<dbReference type="InParanoid" id="G2YN61"/>
<name>G2YN61_BOTF4</name>
<dbReference type="Proteomes" id="UP000008177">
    <property type="component" value="Unplaced contigs"/>
</dbReference>
<evidence type="ECO:0000313" key="2">
    <source>
        <dbReference type="Proteomes" id="UP000008177"/>
    </source>
</evidence>
<dbReference type="HOGENOM" id="CLU_2413025_0_0_1"/>
<reference evidence="2" key="1">
    <citation type="journal article" date="2011" name="PLoS Genet.">
        <title>Genomic analysis of the necrotrophic fungal pathogens Sclerotinia sclerotiorum and Botrytis cinerea.</title>
        <authorList>
            <person name="Amselem J."/>
            <person name="Cuomo C.A."/>
            <person name="van Kan J.A."/>
            <person name="Viaud M."/>
            <person name="Benito E.P."/>
            <person name="Couloux A."/>
            <person name="Coutinho P.M."/>
            <person name="de Vries R.P."/>
            <person name="Dyer P.S."/>
            <person name="Fillinger S."/>
            <person name="Fournier E."/>
            <person name="Gout L."/>
            <person name="Hahn M."/>
            <person name="Kohn L."/>
            <person name="Lapalu N."/>
            <person name="Plummer K.M."/>
            <person name="Pradier J.M."/>
            <person name="Quevillon E."/>
            <person name="Sharon A."/>
            <person name="Simon A."/>
            <person name="ten Have A."/>
            <person name="Tudzynski B."/>
            <person name="Tudzynski P."/>
            <person name="Wincker P."/>
            <person name="Andrew M."/>
            <person name="Anthouard V."/>
            <person name="Beever R.E."/>
            <person name="Beffa R."/>
            <person name="Benoit I."/>
            <person name="Bouzid O."/>
            <person name="Brault B."/>
            <person name="Chen Z."/>
            <person name="Choquer M."/>
            <person name="Collemare J."/>
            <person name="Cotton P."/>
            <person name="Danchin E.G."/>
            <person name="Da Silva C."/>
            <person name="Gautier A."/>
            <person name="Giraud C."/>
            <person name="Giraud T."/>
            <person name="Gonzalez C."/>
            <person name="Grossetete S."/>
            <person name="Guldener U."/>
            <person name="Henrissat B."/>
            <person name="Howlett B.J."/>
            <person name="Kodira C."/>
            <person name="Kretschmer M."/>
            <person name="Lappartient A."/>
            <person name="Leroch M."/>
            <person name="Levis C."/>
            <person name="Mauceli E."/>
            <person name="Neuveglise C."/>
            <person name="Oeser B."/>
            <person name="Pearson M."/>
            <person name="Poulain J."/>
            <person name="Poussereau N."/>
            <person name="Quesneville H."/>
            <person name="Rascle C."/>
            <person name="Schumacher J."/>
            <person name="Segurens B."/>
            <person name="Sexton A."/>
            <person name="Silva E."/>
            <person name="Sirven C."/>
            <person name="Soanes D.M."/>
            <person name="Talbot N.J."/>
            <person name="Templeton M."/>
            <person name="Yandava C."/>
            <person name="Yarden O."/>
            <person name="Zeng Q."/>
            <person name="Rollins J.A."/>
            <person name="Lebrun M.H."/>
            <person name="Dickman M."/>
        </authorList>
    </citation>
    <scope>NUCLEOTIDE SEQUENCE [LARGE SCALE GENOMIC DNA]</scope>
    <source>
        <strain evidence="2">T4</strain>
    </source>
</reference>
<proteinExistence type="predicted"/>
<dbReference type="EMBL" id="FQ790345">
    <property type="protein sequence ID" value="CCD53059.1"/>
    <property type="molecule type" value="Genomic_DNA"/>
</dbReference>
<dbReference type="AlphaFoldDB" id="G2YN61"/>
<evidence type="ECO:0000313" key="1">
    <source>
        <dbReference type="EMBL" id="CCD53059.1"/>
    </source>
</evidence>
<protein>
    <submittedName>
        <fullName evidence="1">Uncharacterized protein</fullName>
    </submittedName>
</protein>
<accession>G2YN61</accession>
<organism evidence="1 2">
    <name type="scientific">Botryotinia fuckeliana (strain T4)</name>
    <name type="common">Noble rot fungus</name>
    <name type="synonym">Botrytis cinerea</name>
    <dbReference type="NCBI Taxonomy" id="999810"/>
    <lineage>
        <taxon>Eukaryota</taxon>
        <taxon>Fungi</taxon>
        <taxon>Dikarya</taxon>
        <taxon>Ascomycota</taxon>
        <taxon>Pezizomycotina</taxon>
        <taxon>Leotiomycetes</taxon>
        <taxon>Helotiales</taxon>
        <taxon>Sclerotiniaceae</taxon>
        <taxon>Botrytis</taxon>
    </lineage>
</organism>